<evidence type="ECO:0000256" key="4">
    <source>
        <dbReference type="ARBA" id="ARBA00022989"/>
    </source>
</evidence>
<dbReference type="PANTHER" id="PTHR30509:SF8">
    <property type="entry name" value="INNER MEMBRANE PROTEIN YCCS"/>
    <property type="match status" value="1"/>
</dbReference>
<keyword evidence="3 8" id="KW-0812">Transmembrane</keyword>
<organism evidence="11 12">
    <name type="scientific">Pigmentiphaga litoralis</name>
    <dbReference type="NCBI Taxonomy" id="516702"/>
    <lineage>
        <taxon>Bacteria</taxon>
        <taxon>Pseudomonadati</taxon>
        <taxon>Pseudomonadota</taxon>
        <taxon>Betaproteobacteria</taxon>
        <taxon>Burkholderiales</taxon>
        <taxon>Alcaligenaceae</taxon>
        <taxon>Pigmentiphaga</taxon>
    </lineage>
</organism>
<gene>
    <name evidence="11" type="ORF">FHW18_001556</name>
</gene>
<keyword evidence="5 8" id="KW-0472">Membrane</keyword>
<evidence type="ECO:0000256" key="5">
    <source>
        <dbReference type="ARBA" id="ARBA00023136"/>
    </source>
</evidence>
<evidence type="ECO:0000256" key="6">
    <source>
        <dbReference type="ARBA" id="ARBA00043993"/>
    </source>
</evidence>
<name>A0A7Y9IT04_9BURK</name>
<dbReference type="AlphaFoldDB" id="A0A7Y9IT04"/>
<dbReference type="EMBL" id="JACBYR010000001">
    <property type="protein sequence ID" value="NYE82285.1"/>
    <property type="molecule type" value="Genomic_DNA"/>
</dbReference>
<feature type="transmembrane region" description="Helical" evidence="8">
    <location>
        <begin position="21"/>
        <end position="38"/>
    </location>
</feature>
<feature type="transmembrane region" description="Helical" evidence="8">
    <location>
        <begin position="490"/>
        <end position="509"/>
    </location>
</feature>
<protein>
    <submittedName>
        <fullName evidence="11">YccS/YhfK family integral membrane protein</fullName>
    </submittedName>
</protein>
<feature type="domain" description="Integral membrane protein YccS N-terminal" evidence="9">
    <location>
        <begin position="72"/>
        <end position="355"/>
    </location>
</feature>
<evidence type="ECO:0000256" key="7">
    <source>
        <dbReference type="SAM" id="MobiDB-lite"/>
    </source>
</evidence>
<feature type="transmembrane region" description="Helical" evidence="8">
    <location>
        <begin position="400"/>
        <end position="417"/>
    </location>
</feature>
<keyword evidence="4 8" id="KW-1133">Transmembrane helix</keyword>
<feature type="domain" description="Integral membrane bound transporter" evidence="10">
    <location>
        <begin position="412"/>
        <end position="531"/>
    </location>
</feature>
<dbReference type="Pfam" id="PF12805">
    <property type="entry name" value="FUSC-like"/>
    <property type="match status" value="1"/>
</dbReference>
<feature type="transmembrane region" description="Helical" evidence="8">
    <location>
        <begin position="119"/>
        <end position="137"/>
    </location>
</feature>
<sequence>MRAPTFVHFLRRLWAQDTFVYSLRVFIALATVMGVCWRLDEQEALIPVFLGIIACALSETDDSWRGRLRAQIVTLACFAVAALSVKALFPYPWLFVVGLSISAFGLTMLGAIGERYRAIAYATLILAIYTTIGVEHANGTSDHFWSEPALLLIGATWYGTLSVLWCALFAHQPVQQKLAVLFHALGDYLKLKSAMFEPVRGVDTEAQRLQLAQLNSKVVTALNVAKESIFSRVGQARPGQKNSRYLALYFIAQDVHERASSSHYPYNELADTFFHSDIMFRCQRLLRSQGRVCRRLALAIQMRQPFVNDSEAQQAKDDLDASMEYLRAQNKPEWSRLLRSLSALSGNLGALNRRLAGAGKQATVEEQDSTLLDRSPKSFKDALDRIKLQLTPAAPLFRHALRLSIALAVGYGMVHLLHPSEGYWIVLTTLFVSAPSYGATRKRTSQRIGGTLIGLVIGWALFKLAPGASLQAVIAVVAGVVFFATRASRYMVATAAMTLLVLMCFNQVGNGYDLILPRMVDTFVGGMIAVLAVFVILPDWQGRRLNKLASNAVANNARYLRAILAQYRTGKLDDLAYRTARRNAHNADSAFSVAMSNILAEPGHFRRDADTGLRFLVLSHTLLNYLSGLGAHRGDTVLDAPGDLAMLQQAERVAAALDEVAIGLADRRPIMVRNAEEESLAAQLEALPDHIDDARRLVQTQLALITRQLAPIRKVGSRLLNQEEAIDAADPAGDVAAEANGAPDASGAAGGAAPRPTAASGTATSGIATSGIATKATASGDAGPGKPSLDRAHPA</sequence>
<keyword evidence="2" id="KW-1003">Cell membrane</keyword>
<dbReference type="NCBIfam" id="TIGR01667">
    <property type="entry name" value="YCCS_YHFK"/>
    <property type="match status" value="1"/>
</dbReference>
<dbReference type="InterPro" id="IPR049453">
    <property type="entry name" value="Memb_transporter_dom"/>
</dbReference>
<comment type="similarity">
    <text evidence="6">Belongs to the YccS/YhfK family.</text>
</comment>
<dbReference type="InterPro" id="IPR010020">
    <property type="entry name" value="Integral_membrane_YCCS_YHJK"/>
</dbReference>
<comment type="subcellular location">
    <subcellularLocation>
        <location evidence="1">Cell membrane</location>
        <topology evidence="1">Multi-pass membrane protein</topology>
    </subcellularLocation>
</comment>
<dbReference type="GO" id="GO:0005886">
    <property type="term" value="C:plasma membrane"/>
    <property type="evidence" value="ECO:0007669"/>
    <property type="project" value="UniProtKB-SubCell"/>
</dbReference>
<evidence type="ECO:0000256" key="2">
    <source>
        <dbReference type="ARBA" id="ARBA00022475"/>
    </source>
</evidence>
<accession>A0A7Y9IT04</accession>
<feature type="transmembrane region" description="Helical" evidence="8">
    <location>
        <begin position="149"/>
        <end position="170"/>
    </location>
</feature>
<keyword evidence="12" id="KW-1185">Reference proteome</keyword>
<evidence type="ECO:0000259" key="9">
    <source>
        <dbReference type="Pfam" id="PF12805"/>
    </source>
</evidence>
<reference evidence="11 12" key="1">
    <citation type="submission" date="2020-07" db="EMBL/GenBank/DDBJ databases">
        <title>Genomic Encyclopedia of Type Strains, Phase IV (KMG-V): Genome sequencing to study the core and pangenomes of soil and plant-associated prokaryotes.</title>
        <authorList>
            <person name="Whitman W."/>
        </authorList>
    </citation>
    <scope>NUCLEOTIDE SEQUENCE [LARGE SCALE GENOMIC DNA]</scope>
    <source>
        <strain evidence="11 12">SAS40</strain>
    </source>
</reference>
<feature type="region of interest" description="Disordered" evidence="7">
    <location>
        <begin position="735"/>
        <end position="795"/>
    </location>
</feature>
<feature type="transmembrane region" description="Helical" evidence="8">
    <location>
        <begin position="515"/>
        <end position="537"/>
    </location>
</feature>
<evidence type="ECO:0000313" key="12">
    <source>
        <dbReference type="Proteomes" id="UP000542125"/>
    </source>
</evidence>
<evidence type="ECO:0000256" key="1">
    <source>
        <dbReference type="ARBA" id="ARBA00004651"/>
    </source>
</evidence>
<dbReference type="Proteomes" id="UP000542125">
    <property type="component" value="Unassembled WGS sequence"/>
</dbReference>
<feature type="compositionally biased region" description="Low complexity" evidence="7">
    <location>
        <begin position="735"/>
        <end position="774"/>
    </location>
</feature>
<dbReference type="RefSeq" id="WP_179584998.1">
    <property type="nucleotide sequence ID" value="NZ_JACBYR010000001.1"/>
</dbReference>
<evidence type="ECO:0000256" key="8">
    <source>
        <dbReference type="SAM" id="Phobius"/>
    </source>
</evidence>
<dbReference type="InterPro" id="IPR010019">
    <property type="entry name" value="Integral_membrane_YccS"/>
</dbReference>
<dbReference type="Pfam" id="PF13515">
    <property type="entry name" value="FUSC_2"/>
    <property type="match status" value="1"/>
</dbReference>
<dbReference type="NCBIfam" id="TIGR01666">
    <property type="entry name" value="YCCS"/>
    <property type="match status" value="1"/>
</dbReference>
<proteinExistence type="inferred from homology"/>
<evidence type="ECO:0000256" key="3">
    <source>
        <dbReference type="ARBA" id="ARBA00022692"/>
    </source>
</evidence>
<dbReference type="PANTHER" id="PTHR30509">
    <property type="entry name" value="P-HYDROXYBENZOIC ACID EFFLUX PUMP SUBUNIT-RELATED"/>
    <property type="match status" value="1"/>
</dbReference>
<feature type="transmembrane region" description="Helical" evidence="8">
    <location>
        <begin position="423"/>
        <end position="440"/>
    </location>
</feature>
<comment type="caution">
    <text evidence="11">The sequence shown here is derived from an EMBL/GenBank/DDBJ whole genome shotgun (WGS) entry which is preliminary data.</text>
</comment>
<evidence type="ECO:0000313" key="11">
    <source>
        <dbReference type="EMBL" id="NYE82285.1"/>
    </source>
</evidence>
<feature type="transmembrane region" description="Helical" evidence="8">
    <location>
        <begin position="95"/>
        <end position="112"/>
    </location>
</feature>
<evidence type="ECO:0000259" key="10">
    <source>
        <dbReference type="Pfam" id="PF13515"/>
    </source>
</evidence>
<dbReference type="InterPro" id="IPR032692">
    <property type="entry name" value="YccS_N"/>
</dbReference>